<evidence type="ECO:0000313" key="2">
    <source>
        <dbReference type="EMBL" id="SFN91530.1"/>
    </source>
</evidence>
<reference evidence="3" key="1">
    <citation type="submission" date="2016-10" db="EMBL/GenBank/DDBJ databases">
        <authorList>
            <person name="Varghese N."/>
            <person name="Submissions S."/>
        </authorList>
    </citation>
    <scope>NUCLEOTIDE SEQUENCE [LARGE SCALE GENOMIC DNA]</scope>
    <source>
        <strain evidence="3">NLAE-zl-C202</strain>
    </source>
</reference>
<dbReference type="SMART" id="SM00901">
    <property type="entry name" value="FRG"/>
    <property type="match status" value="1"/>
</dbReference>
<evidence type="ECO:0000259" key="1">
    <source>
        <dbReference type="SMART" id="SM00901"/>
    </source>
</evidence>
<dbReference type="AlphaFoldDB" id="A0A1I5CWZ8"/>
<protein>
    <submittedName>
        <fullName evidence="2">FRG domain-containing protein</fullName>
    </submittedName>
</protein>
<dbReference type="RefSeq" id="WP_074911269.1">
    <property type="nucleotide sequence ID" value="NZ_CP042282.1"/>
</dbReference>
<feature type="domain" description="FRG" evidence="1">
    <location>
        <begin position="95"/>
        <end position="216"/>
    </location>
</feature>
<sequence>MVTGNEYIFPNIDDALEYVLKNEQKALASDRKRQVAPCVPEQPTSSFLKPGMIPKLISVDSLDYPYSGYFNNAPSESFVMSRLASGRYSLKPNLCERKYLFRGETEFHSPCTPSLFRKNKQKQYIEELAIGQEMELLMLSHPLVQLLDLGVELNGQLFRFEMNLFGLTQHYYNKTCFLDMTSSPQVAAFFATTDYDWKTDTYSPILDEEHVTGVLYYYSLDIDTDFKKVPLTTIGLQVFPRSGKQYGFLYKLTKGQDFNTFPRLQMMRFKHDPKIAQRIFDEFHGGKDLFPDDILMNHWKACNRDKLVLSNRTVLANQVNNPGSSVDDLTHELENLGYEIRDYIPTFTKDELKEYYAAIKKGFWNEFCSRIYIPGDNGSILNALKSLPSDKRYKWAFEEGIPYTIDYNQGVVLKKFASCLK</sequence>
<accession>A0A1I5CWZ8</accession>
<proteinExistence type="predicted"/>
<dbReference type="InterPro" id="IPR014966">
    <property type="entry name" value="FRG-dom"/>
</dbReference>
<organism evidence="2 3">
    <name type="scientific">Bacteroides xylanisolvens</name>
    <dbReference type="NCBI Taxonomy" id="371601"/>
    <lineage>
        <taxon>Bacteria</taxon>
        <taxon>Pseudomonadati</taxon>
        <taxon>Bacteroidota</taxon>
        <taxon>Bacteroidia</taxon>
        <taxon>Bacteroidales</taxon>
        <taxon>Bacteroidaceae</taxon>
        <taxon>Bacteroides</taxon>
    </lineage>
</organism>
<dbReference type="Proteomes" id="UP000183766">
    <property type="component" value="Unassembled WGS sequence"/>
</dbReference>
<gene>
    <name evidence="2" type="ORF">SAMN05216250_15212</name>
</gene>
<evidence type="ECO:0000313" key="3">
    <source>
        <dbReference type="Proteomes" id="UP000183766"/>
    </source>
</evidence>
<dbReference type="Pfam" id="PF08867">
    <property type="entry name" value="FRG"/>
    <property type="match status" value="1"/>
</dbReference>
<dbReference type="EMBL" id="FOUM01000052">
    <property type="protein sequence ID" value="SFN91530.1"/>
    <property type="molecule type" value="Genomic_DNA"/>
</dbReference>
<name>A0A1I5CWZ8_9BACE</name>